<reference evidence="2" key="1">
    <citation type="submission" date="2022-11" db="UniProtKB">
        <authorList>
            <consortium name="WormBaseParasite"/>
        </authorList>
    </citation>
    <scope>IDENTIFICATION</scope>
</reference>
<organism evidence="1 2">
    <name type="scientific">Panagrolaimus sp. ES5</name>
    <dbReference type="NCBI Taxonomy" id="591445"/>
    <lineage>
        <taxon>Eukaryota</taxon>
        <taxon>Metazoa</taxon>
        <taxon>Ecdysozoa</taxon>
        <taxon>Nematoda</taxon>
        <taxon>Chromadorea</taxon>
        <taxon>Rhabditida</taxon>
        <taxon>Tylenchina</taxon>
        <taxon>Panagrolaimomorpha</taxon>
        <taxon>Panagrolaimoidea</taxon>
        <taxon>Panagrolaimidae</taxon>
        <taxon>Panagrolaimus</taxon>
    </lineage>
</organism>
<proteinExistence type="predicted"/>
<dbReference type="Proteomes" id="UP000887579">
    <property type="component" value="Unplaced"/>
</dbReference>
<dbReference type="WBParaSite" id="ES5_v2.g26011.t1">
    <property type="protein sequence ID" value="ES5_v2.g26011.t1"/>
    <property type="gene ID" value="ES5_v2.g26011"/>
</dbReference>
<name>A0AC34G8K3_9BILA</name>
<accession>A0AC34G8K3</accession>
<sequence length="201" mass="23274">MQIVNAEAAHNINQGKPEPWPRRNAEEEHMRWQMKCLQFNQLKAQNGEHMKSTVVSQLKPTKLREMKLPMDHKGKYLVCQVIDVPLPNIGVSTLIKDLNDDVEEVIIYNYCYNINDVGWLKPGTIFIVKEPWLRYGLSGKGVSLRVDSPSDIIFVDPTDHELLNKVGASKWYKKMSNDVEVIRKEANEYFKKEQYSDALKL</sequence>
<evidence type="ECO:0000313" key="1">
    <source>
        <dbReference type="Proteomes" id="UP000887579"/>
    </source>
</evidence>
<protein>
    <submittedName>
        <fullName evidence="2">Uncharacterized protein</fullName>
    </submittedName>
</protein>
<evidence type="ECO:0000313" key="2">
    <source>
        <dbReference type="WBParaSite" id="ES5_v2.g26011.t1"/>
    </source>
</evidence>